<sequence length="91" mass="10391">MENLLLLILFFAILFVILTLYLSKISTKSEIKYIPSVIAALLGVGFFIKAVFFSQTWEDIAFLIFAFIAVVVFFITLITALFIGYKNKKKK</sequence>
<accession>A0A4R3MKL7</accession>
<organism evidence="2 3">
    <name type="scientific">Natranaerovirga pectinivora</name>
    <dbReference type="NCBI Taxonomy" id="682400"/>
    <lineage>
        <taxon>Bacteria</taxon>
        <taxon>Bacillati</taxon>
        <taxon>Bacillota</taxon>
        <taxon>Clostridia</taxon>
        <taxon>Lachnospirales</taxon>
        <taxon>Natranaerovirgaceae</taxon>
        <taxon>Natranaerovirga</taxon>
    </lineage>
</organism>
<proteinExistence type="predicted"/>
<dbReference type="RefSeq" id="WP_132251777.1">
    <property type="nucleotide sequence ID" value="NZ_SMAL01000004.1"/>
</dbReference>
<gene>
    <name evidence="2" type="ORF">EDC18_10479</name>
</gene>
<evidence type="ECO:0000256" key="1">
    <source>
        <dbReference type="SAM" id="Phobius"/>
    </source>
</evidence>
<protein>
    <recommendedName>
        <fullName evidence="4">YesK-like protein</fullName>
    </recommendedName>
</protein>
<evidence type="ECO:0000313" key="3">
    <source>
        <dbReference type="Proteomes" id="UP000294902"/>
    </source>
</evidence>
<feature type="transmembrane region" description="Helical" evidence="1">
    <location>
        <begin position="60"/>
        <end position="85"/>
    </location>
</feature>
<comment type="caution">
    <text evidence="2">The sequence shown here is derived from an EMBL/GenBank/DDBJ whole genome shotgun (WGS) entry which is preliminary data.</text>
</comment>
<dbReference type="Proteomes" id="UP000294902">
    <property type="component" value="Unassembled WGS sequence"/>
</dbReference>
<dbReference type="EMBL" id="SMAL01000004">
    <property type="protein sequence ID" value="TCT14929.1"/>
    <property type="molecule type" value="Genomic_DNA"/>
</dbReference>
<evidence type="ECO:0000313" key="2">
    <source>
        <dbReference type="EMBL" id="TCT14929.1"/>
    </source>
</evidence>
<feature type="transmembrane region" description="Helical" evidence="1">
    <location>
        <begin position="6"/>
        <end position="22"/>
    </location>
</feature>
<keyword evidence="1" id="KW-0812">Transmembrane</keyword>
<feature type="transmembrane region" description="Helical" evidence="1">
    <location>
        <begin position="34"/>
        <end position="54"/>
    </location>
</feature>
<evidence type="ECO:0008006" key="4">
    <source>
        <dbReference type="Google" id="ProtNLM"/>
    </source>
</evidence>
<dbReference type="AlphaFoldDB" id="A0A4R3MKL7"/>
<keyword evidence="3" id="KW-1185">Reference proteome</keyword>
<name>A0A4R3MKL7_9FIRM</name>
<keyword evidence="1" id="KW-0472">Membrane</keyword>
<dbReference type="OrthoDB" id="1799235at2"/>
<reference evidence="2 3" key="1">
    <citation type="submission" date="2019-03" db="EMBL/GenBank/DDBJ databases">
        <title>Genomic Encyclopedia of Type Strains, Phase IV (KMG-IV): sequencing the most valuable type-strain genomes for metagenomic binning, comparative biology and taxonomic classification.</title>
        <authorList>
            <person name="Goeker M."/>
        </authorList>
    </citation>
    <scope>NUCLEOTIDE SEQUENCE [LARGE SCALE GENOMIC DNA]</scope>
    <source>
        <strain evidence="2 3">DSM 24629</strain>
    </source>
</reference>
<keyword evidence="1" id="KW-1133">Transmembrane helix</keyword>